<dbReference type="PANTHER" id="PTHR42693:SF53">
    <property type="entry name" value="ENDO-4-O-SULFATASE"/>
    <property type="match status" value="1"/>
</dbReference>
<dbReference type="OrthoDB" id="9764377at2"/>
<dbReference type="PROSITE" id="PS00523">
    <property type="entry name" value="SULFATASE_1"/>
    <property type="match status" value="1"/>
</dbReference>
<dbReference type="GO" id="GO:0004065">
    <property type="term" value="F:arylsulfatase activity"/>
    <property type="evidence" value="ECO:0007669"/>
    <property type="project" value="TreeGrafter"/>
</dbReference>
<keyword evidence="5" id="KW-0812">Transmembrane</keyword>
<dbReference type="KEGG" id="chk:D4L85_03400"/>
<evidence type="ECO:0000259" key="6">
    <source>
        <dbReference type="Pfam" id="PF00884"/>
    </source>
</evidence>
<sequence>MTTTQSPPRWKRVLYIFLALAVPLAIVFSIVLRPYASHDWDIVFDEKGMEQKKQFLSAPVVRDAAERPPNIIVLVADDLGKTDLPLYGTTPVKTPYLDSLAATGVKFTEGYVTASICSPSRAGLLTGRYQQRFGHETQPVNRYMRNYLERALANTFIDRQQLEFADLTKTPTSESIAKQGLPLQEITLADLLKHNGYATGIIGKWHLGSAESFQPLNRGFDYHYGFYEAFSWYADTTDRAFVNVRNRGIMDSHVWEFGRVGNALIRRNNEILDEKEFLTYKIAGEAINFIDQKKDNPFFLYVPFNAPHTPFQAPKNDVDKLEAQGIDRRKAVYYAMIENLDNAIGAILKKIKASGLEENTLIFFISDNGGATYTGATDNAPLKGGKMSLYEGGINVPFIVRWKGHLPAGRVYDKPVSSLDIFATSAAAARAELPPGRAYDGVNIIPYLTQADSTAPHEALFWRAGFNKAVRKGDWKLVINNKDNITALYNLATDKSEHNNVAGANPAKVKELEYALAGWEKQLVQPLWPSNGFFVNEFDGQEDRFTL</sequence>
<keyword evidence="5" id="KW-0472">Membrane</keyword>
<evidence type="ECO:0000313" key="8">
    <source>
        <dbReference type="Proteomes" id="UP000266183"/>
    </source>
</evidence>
<dbReference type="InterPro" id="IPR050738">
    <property type="entry name" value="Sulfatase"/>
</dbReference>
<dbReference type="InterPro" id="IPR000917">
    <property type="entry name" value="Sulfatase_N"/>
</dbReference>
<dbReference type="Gene3D" id="3.40.720.10">
    <property type="entry name" value="Alkaline Phosphatase, subunit A"/>
    <property type="match status" value="1"/>
</dbReference>
<organism evidence="7 8">
    <name type="scientific">Chryseolinea soli</name>
    <dbReference type="NCBI Taxonomy" id="2321403"/>
    <lineage>
        <taxon>Bacteria</taxon>
        <taxon>Pseudomonadati</taxon>
        <taxon>Bacteroidota</taxon>
        <taxon>Cytophagia</taxon>
        <taxon>Cytophagales</taxon>
        <taxon>Fulvivirgaceae</taxon>
        <taxon>Chryseolinea</taxon>
    </lineage>
</organism>
<keyword evidence="4" id="KW-0106">Calcium</keyword>
<dbReference type="Proteomes" id="UP000266183">
    <property type="component" value="Chromosome"/>
</dbReference>
<dbReference type="RefSeq" id="WP_119752998.1">
    <property type="nucleotide sequence ID" value="NZ_CP032382.1"/>
</dbReference>
<dbReference type="PANTHER" id="PTHR42693">
    <property type="entry name" value="ARYLSULFATASE FAMILY MEMBER"/>
    <property type="match status" value="1"/>
</dbReference>
<dbReference type="GO" id="GO:0046872">
    <property type="term" value="F:metal ion binding"/>
    <property type="evidence" value="ECO:0007669"/>
    <property type="project" value="UniProtKB-KW"/>
</dbReference>
<protein>
    <submittedName>
        <fullName evidence="7">Sulfatase</fullName>
    </submittedName>
</protein>
<keyword evidence="8" id="KW-1185">Reference proteome</keyword>
<accession>A0A385SFJ3</accession>
<keyword evidence="3" id="KW-0378">Hydrolase</keyword>
<reference evidence="8" key="1">
    <citation type="submission" date="2018-09" db="EMBL/GenBank/DDBJ databases">
        <title>Chryseolinea sp. KIS68-18 isolated from soil.</title>
        <authorList>
            <person name="Weon H.-Y."/>
            <person name="Kwon S.-W."/>
            <person name="Lee S.A."/>
        </authorList>
    </citation>
    <scope>NUCLEOTIDE SEQUENCE [LARGE SCALE GENOMIC DNA]</scope>
    <source>
        <strain evidence="8">KIS68-18</strain>
    </source>
</reference>
<name>A0A385SFJ3_9BACT</name>
<evidence type="ECO:0000256" key="1">
    <source>
        <dbReference type="ARBA" id="ARBA00008779"/>
    </source>
</evidence>
<comment type="similarity">
    <text evidence="1">Belongs to the sulfatase family.</text>
</comment>
<evidence type="ECO:0000256" key="3">
    <source>
        <dbReference type="ARBA" id="ARBA00022801"/>
    </source>
</evidence>
<keyword evidence="5" id="KW-1133">Transmembrane helix</keyword>
<dbReference type="EMBL" id="CP032382">
    <property type="protein sequence ID" value="AYB29684.1"/>
    <property type="molecule type" value="Genomic_DNA"/>
</dbReference>
<keyword evidence="2" id="KW-0479">Metal-binding</keyword>
<feature type="domain" description="Sulfatase N-terminal" evidence="6">
    <location>
        <begin position="69"/>
        <end position="429"/>
    </location>
</feature>
<evidence type="ECO:0000256" key="2">
    <source>
        <dbReference type="ARBA" id="ARBA00022723"/>
    </source>
</evidence>
<evidence type="ECO:0000256" key="5">
    <source>
        <dbReference type="SAM" id="Phobius"/>
    </source>
</evidence>
<feature type="transmembrane region" description="Helical" evidence="5">
    <location>
        <begin position="12"/>
        <end position="32"/>
    </location>
</feature>
<dbReference type="AlphaFoldDB" id="A0A385SFJ3"/>
<dbReference type="PROSITE" id="PS00149">
    <property type="entry name" value="SULFATASE_2"/>
    <property type="match status" value="1"/>
</dbReference>
<dbReference type="InterPro" id="IPR017850">
    <property type="entry name" value="Alkaline_phosphatase_core_sf"/>
</dbReference>
<dbReference type="Gene3D" id="3.30.1120.10">
    <property type="match status" value="1"/>
</dbReference>
<evidence type="ECO:0000313" key="7">
    <source>
        <dbReference type="EMBL" id="AYB29684.1"/>
    </source>
</evidence>
<evidence type="ECO:0000256" key="4">
    <source>
        <dbReference type="ARBA" id="ARBA00022837"/>
    </source>
</evidence>
<gene>
    <name evidence="7" type="ORF">D4L85_03400</name>
</gene>
<dbReference type="SUPFAM" id="SSF53649">
    <property type="entry name" value="Alkaline phosphatase-like"/>
    <property type="match status" value="1"/>
</dbReference>
<proteinExistence type="inferred from homology"/>
<dbReference type="Pfam" id="PF00884">
    <property type="entry name" value="Sulfatase"/>
    <property type="match status" value="1"/>
</dbReference>
<dbReference type="InterPro" id="IPR024607">
    <property type="entry name" value="Sulfatase_CS"/>
</dbReference>